<gene>
    <name evidence="2" type="ORF">MNB_SUP05-SYMBIONT-5-1411</name>
</gene>
<reference evidence="2" key="1">
    <citation type="submission" date="2016-10" db="EMBL/GenBank/DDBJ databases">
        <authorList>
            <person name="de Groot N.N."/>
        </authorList>
    </citation>
    <scope>NUCLEOTIDE SEQUENCE</scope>
</reference>
<sequence length="99" mass="10361">MGNNFLSLAEVQVIGTNLKSKGDKGNTGDTGPRGLQGIKGDAGAQGIQGVAGINGKMALKGNRVQMDKMAQTDKTVLVATHSLLKWVAMLAYKGKITYL</sequence>
<organism evidence="2">
    <name type="scientific">hydrothermal vent metagenome</name>
    <dbReference type="NCBI Taxonomy" id="652676"/>
    <lineage>
        <taxon>unclassified sequences</taxon>
        <taxon>metagenomes</taxon>
        <taxon>ecological metagenomes</taxon>
    </lineage>
</organism>
<name>A0A1W1E4E5_9ZZZZ</name>
<dbReference type="Gene3D" id="1.20.5.320">
    <property type="entry name" value="6-Phosphogluconate Dehydrogenase, domain 3"/>
    <property type="match status" value="1"/>
</dbReference>
<dbReference type="EMBL" id="FPHZ01000180">
    <property type="protein sequence ID" value="SFV88799.1"/>
    <property type="molecule type" value="Genomic_DNA"/>
</dbReference>
<evidence type="ECO:0000256" key="1">
    <source>
        <dbReference type="SAM" id="MobiDB-lite"/>
    </source>
</evidence>
<proteinExistence type="predicted"/>
<evidence type="ECO:0000313" key="2">
    <source>
        <dbReference type="EMBL" id="SFV88799.1"/>
    </source>
</evidence>
<dbReference type="InterPro" id="IPR008160">
    <property type="entry name" value="Collagen"/>
</dbReference>
<accession>A0A1W1E4E5</accession>
<dbReference type="AlphaFoldDB" id="A0A1W1E4E5"/>
<protein>
    <submittedName>
        <fullName evidence="2">Phage tail fiber protein</fullName>
    </submittedName>
</protein>
<feature type="region of interest" description="Disordered" evidence="1">
    <location>
        <begin position="18"/>
        <end position="38"/>
    </location>
</feature>
<dbReference type="Pfam" id="PF01391">
    <property type="entry name" value="Collagen"/>
    <property type="match status" value="1"/>
</dbReference>